<dbReference type="AlphaFoldDB" id="A0AAV1Q2W9"/>
<dbReference type="EMBL" id="CAWUFR010000430">
    <property type="protein sequence ID" value="CAK6977770.1"/>
    <property type="molecule type" value="Genomic_DNA"/>
</dbReference>
<dbReference type="InterPro" id="IPR014853">
    <property type="entry name" value="VWF/SSPO/ZAN-like_Cys-rich_dom"/>
</dbReference>
<dbReference type="InterPro" id="IPR052749">
    <property type="entry name" value="Alpha-tectorin"/>
</dbReference>
<dbReference type="Pfam" id="PF08742">
    <property type="entry name" value="C8"/>
    <property type="match status" value="1"/>
</dbReference>
<dbReference type="InterPro" id="IPR001507">
    <property type="entry name" value="ZP_dom"/>
</dbReference>
<accession>A0AAV1Q2W9</accession>
<dbReference type="PANTHER" id="PTHR46160">
    <property type="entry name" value="ALPHA-TECTORIN-RELATED"/>
    <property type="match status" value="1"/>
</dbReference>
<dbReference type="SMART" id="SM00832">
    <property type="entry name" value="C8"/>
    <property type="match status" value="1"/>
</dbReference>
<proteinExistence type="predicted"/>
<evidence type="ECO:0000256" key="1">
    <source>
        <dbReference type="SAM" id="SignalP"/>
    </source>
</evidence>
<evidence type="ECO:0000259" key="2">
    <source>
        <dbReference type="PROSITE" id="PS51034"/>
    </source>
</evidence>
<protein>
    <submittedName>
        <fullName evidence="3">Alpha-tectorin-like isoform X2</fullName>
    </submittedName>
</protein>
<evidence type="ECO:0000313" key="4">
    <source>
        <dbReference type="Proteomes" id="UP001314229"/>
    </source>
</evidence>
<evidence type="ECO:0000313" key="3">
    <source>
        <dbReference type="EMBL" id="CAK6977770.1"/>
    </source>
</evidence>
<dbReference type="Proteomes" id="UP001314229">
    <property type="component" value="Unassembled WGS sequence"/>
</dbReference>
<dbReference type="Gene3D" id="2.60.40.3210">
    <property type="entry name" value="Zona pellucida, ZP-N domain"/>
    <property type="match status" value="1"/>
</dbReference>
<feature type="domain" description="ZP" evidence="2">
    <location>
        <begin position="517"/>
        <end position="627"/>
    </location>
</feature>
<comment type="caution">
    <text evidence="3">The sequence shown here is derived from an EMBL/GenBank/DDBJ whole genome shotgun (WGS) entry which is preliminary data.</text>
</comment>
<gene>
    <name evidence="3" type="ORF">FSCOSCO3_A025786</name>
</gene>
<dbReference type="PANTHER" id="PTHR46160:SF9">
    <property type="entry name" value="PROTEIN PRY2-RELATED"/>
    <property type="match status" value="1"/>
</dbReference>
<name>A0AAV1Q2W9_SCOSC</name>
<keyword evidence="4" id="KW-1185">Reference proteome</keyword>
<feature type="chain" id="PRO_5043527759" evidence="1">
    <location>
        <begin position="18"/>
        <end position="627"/>
    </location>
</feature>
<keyword evidence="1" id="KW-0732">Signal</keyword>
<dbReference type="Pfam" id="PF23344">
    <property type="entry name" value="ZP-N"/>
    <property type="match status" value="1"/>
</dbReference>
<organism evidence="3 4">
    <name type="scientific">Scomber scombrus</name>
    <name type="common">Atlantic mackerel</name>
    <name type="synonym">Scomber vernalis</name>
    <dbReference type="NCBI Taxonomy" id="13677"/>
    <lineage>
        <taxon>Eukaryota</taxon>
        <taxon>Metazoa</taxon>
        <taxon>Chordata</taxon>
        <taxon>Craniata</taxon>
        <taxon>Vertebrata</taxon>
        <taxon>Euteleostomi</taxon>
        <taxon>Actinopterygii</taxon>
        <taxon>Neopterygii</taxon>
        <taxon>Teleostei</taxon>
        <taxon>Neoteleostei</taxon>
        <taxon>Acanthomorphata</taxon>
        <taxon>Pelagiaria</taxon>
        <taxon>Scombriformes</taxon>
        <taxon>Scombridae</taxon>
        <taxon>Scomber</taxon>
    </lineage>
</organism>
<dbReference type="InterPro" id="IPR055356">
    <property type="entry name" value="ZP-N"/>
</dbReference>
<reference evidence="3 4" key="1">
    <citation type="submission" date="2024-01" db="EMBL/GenBank/DDBJ databases">
        <authorList>
            <person name="Alioto T."/>
            <person name="Alioto T."/>
            <person name="Gomez Garrido J."/>
        </authorList>
    </citation>
    <scope>NUCLEOTIDE SEQUENCE [LARGE SCALE GENOMIC DNA]</scope>
</reference>
<dbReference type="PROSITE" id="PS51034">
    <property type="entry name" value="ZP_2"/>
    <property type="match status" value="1"/>
</dbReference>
<sequence length="627" mass="67558">MLRLLLCVAALSRLAGANTESIPAEIDISSCSISYFGQVYDKLYVGSDSGKLTVCFKAAYSSGADNDCLVASLSTVTQVSWLKEDNVVNAGSDYHTTLKFTGSSSCGAILNLKDANGKVHINYHFRTFGKLAGMQIKLEDTTASLAVDVQVGGKQLHQWSLTKKVTADTKDLSGCRHLGAAYETNTKGCDSKGQSVACSSSAAVSTASCGQTERCKGNGECLFDAICTVTGPEVIDINGQVGSVPDRCGYSLLSGTGFKLFAVFQERRRKDVSFVDHVILHLDAKNVNIQLGPGRNAKVGDSVQSLSSSPKKVHDVELSKDQTGVTAKMTLNKYVVSIFFDGTTAQIQMTGPGAGSLQGLCVNSKKTLSEVKSSDHSLADCEKKLTETPDVKPDCVAMTKHCNLLNEAPFTSCHAHVAPKPYIDVCTKTLCKYPAVDGLQCQFLEAYARACSTYSSDSLTGWKSKASCSAPQVVCQDTDCITHEFCGQDPVGRPRCLCRAKFADKYRSADTLGDKTVCKKNSASVSLPSCLLAEKGIDYSILRLNDETCKGQMDQKTRMVMFDYNSQKACGAVITAKDQKIIYENTIKTDDSGSSGEIYRHGSVKMDFSCFYVQPEVHDFIFKLKGG</sequence>
<feature type="signal peptide" evidence="1">
    <location>
        <begin position="1"/>
        <end position="17"/>
    </location>
</feature>